<evidence type="ECO:0000256" key="3">
    <source>
        <dbReference type="ARBA" id="ARBA00023272"/>
    </source>
</evidence>
<dbReference type="Proteomes" id="UP000694867">
    <property type="component" value="Unplaced"/>
</dbReference>
<dbReference type="RefSeq" id="XP_003748242.1">
    <property type="nucleotide sequence ID" value="XM_003748194.1"/>
</dbReference>
<dbReference type="InterPro" id="IPR036658">
    <property type="entry name" value="CPI-17_sf"/>
</dbReference>
<dbReference type="SUPFAM" id="SSF81790">
    <property type="entry name" value="Myosin phosphatase inhibitor 17kDa protein, CPI-17"/>
    <property type="match status" value="1"/>
</dbReference>
<sequence length="147" mass="16956">MRDSDTKLSLRNCEVSSHSSTRDRMQAGSMCVPTSQAKSLHVAFSEDNEDVGERKKKYLTAKYGAHQMALIKKRLQVEMWMYDQLQHLYASKTDTNSEVEIDLDEVLDMESDLIRKEFLLSKLHGAKKSRQDVENFVKELLTRAKTL</sequence>
<proteinExistence type="inferred from homology"/>
<keyword evidence="5" id="KW-1185">Reference proteome</keyword>
<dbReference type="GO" id="GO:0005737">
    <property type="term" value="C:cytoplasm"/>
    <property type="evidence" value="ECO:0007669"/>
    <property type="project" value="InterPro"/>
</dbReference>
<protein>
    <submittedName>
        <fullName evidence="6">Uncharacterized protein LOC100900798</fullName>
    </submittedName>
</protein>
<dbReference type="Gene3D" id="1.10.150.220">
    <property type="entry name" value="CPI-17"/>
    <property type="match status" value="1"/>
</dbReference>
<comment type="similarity">
    <text evidence="1">Belongs to the PP1 inhibitor family.</text>
</comment>
<dbReference type="InterPro" id="IPR008025">
    <property type="entry name" value="CPI-17"/>
</dbReference>
<gene>
    <name evidence="6" type="primary">LOC100900798</name>
</gene>
<name>A0AAJ6QYR4_9ACAR</name>
<dbReference type="Pfam" id="PF05361">
    <property type="entry name" value="PP1_inhibitor"/>
    <property type="match status" value="1"/>
</dbReference>
<dbReference type="KEGG" id="goe:100900798"/>
<evidence type="ECO:0000256" key="1">
    <source>
        <dbReference type="ARBA" id="ARBA00005483"/>
    </source>
</evidence>
<keyword evidence="3" id="KW-0650">Protein phosphatase inhibitor</keyword>
<accession>A0AAJ6QYR4</accession>
<evidence type="ECO:0000256" key="2">
    <source>
        <dbReference type="ARBA" id="ARBA00022553"/>
    </source>
</evidence>
<reference evidence="6" key="1">
    <citation type="submission" date="2025-08" db="UniProtKB">
        <authorList>
            <consortium name="RefSeq"/>
        </authorList>
    </citation>
    <scope>IDENTIFICATION</scope>
</reference>
<feature type="region of interest" description="Disordered" evidence="4">
    <location>
        <begin position="1"/>
        <end position="26"/>
    </location>
</feature>
<dbReference type="AlphaFoldDB" id="A0AAJ6QYR4"/>
<evidence type="ECO:0000313" key="5">
    <source>
        <dbReference type="Proteomes" id="UP000694867"/>
    </source>
</evidence>
<keyword evidence="2" id="KW-0597">Phosphoprotein</keyword>
<dbReference type="GO" id="GO:0004865">
    <property type="term" value="F:protein serine/threonine phosphatase inhibitor activity"/>
    <property type="evidence" value="ECO:0007669"/>
    <property type="project" value="TreeGrafter"/>
</dbReference>
<evidence type="ECO:0000256" key="4">
    <source>
        <dbReference type="SAM" id="MobiDB-lite"/>
    </source>
</evidence>
<dbReference type="PANTHER" id="PTHR16188">
    <property type="entry name" value="PROTEIN PHOSPHATASE 1 INHIBITOR POTENTIATED BY PROTEIN KINASE C"/>
    <property type="match status" value="1"/>
</dbReference>
<dbReference type="GeneID" id="100900798"/>
<organism evidence="5 6">
    <name type="scientific">Galendromus occidentalis</name>
    <name type="common">western predatory mite</name>
    <dbReference type="NCBI Taxonomy" id="34638"/>
    <lineage>
        <taxon>Eukaryota</taxon>
        <taxon>Metazoa</taxon>
        <taxon>Ecdysozoa</taxon>
        <taxon>Arthropoda</taxon>
        <taxon>Chelicerata</taxon>
        <taxon>Arachnida</taxon>
        <taxon>Acari</taxon>
        <taxon>Parasitiformes</taxon>
        <taxon>Mesostigmata</taxon>
        <taxon>Gamasina</taxon>
        <taxon>Phytoseioidea</taxon>
        <taxon>Phytoseiidae</taxon>
        <taxon>Typhlodrominae</taxon>
        <taxon>Galendromus</taxon>
    </lineage>
</organism>
<dbReference type="PANTHER" id="PTHR16188:SF14">
    <property type="entry name" value="GEO07393P1"/>
    <property type="match status" value="1"/>
</dbReference>
<evidence type="ECO:0000313" key="6">
    <source>
        <dbReference type="RefSeq" id="XP_003748242.1"/>
    </source>
</evidence>